<gene>
    <name evidence="1" type="ORF">KC729_13015</name>
</gene>
<proteinExistence type="predicted"/>
<protein>
    <submittedName>
        <fullName evidence="1">Uncharacterized protein</fullName>
    </submittedName>
</protein>
<dbReference type="Proteomes" id="UP000697710">
    <property type="component" value="Unassembled WGS sequence"/>
</dbReference>
<feature type="non-terminal residue" evidence="1">
    <location>
        <position position="1"/>
    </location>
</feature>
<sequence length="185" mass="19421">IGGSTCEPEACSPPLDPIGACCTERGGSCWITTWNLCIDVLGSFNGSGTWCEPDPCVRDSSFDGACCFDYECRITVDDLCYYRGGVFVGRGSTCEPAPCSELLGACCPGFSGSCSITTEYECISEVQGVFQGVGTFCQASWCDPHPEEGACCIEERCEILTEGPCLRSGGTYQGAGSVCEGCACN</sequence>
<evidence type="ECO:0000313" key="1">
    <source>
        <dbReference type="EMBL" id="MCA9728602.1"/>
    </source>
</evidence>
<evidence type="ECO:0000313" key="2">
    <source>
        <dbReference type="Proteomes" id="UP000697710"/>
    </source>
</evidence>
<reference evidence="1" key="1">
    <citation type="submission" date="2020-04" db="EMBL/GenBank/DDBJ databases">
        <authorList>
            <person name="Zhang T."/>
        </authorList>
    </citation>
    <scope>NUCLEOTIDE SEQUENCE</scope>
    <source>
        <strain evidence="1">HKST-UBA01</strain>
    </source>
</reference>
<name>A0A956M1S8_UNCEI</name>
<comment type="caution">
    <text evidence="1">The sequence shown here is derived from an EMBL/GenBank/DDBJ whole genome shotgun (WGS) entry which is preliminary data.</text>
</comment>
<accession>A0A956M1S8</accession>
<organism evidence="1 2">
    <name type="scientific">Eiseniibacteriota bacterium</name>
    <dbReference type="NCBI Taxonomy" id="2212470"/>
    <lineage>
        <taxon>Bacteria</taxon>
        <taxon>Candidatus Eiseniibacteriota</taxon>
    </lineage>
</organism>
<reference evidence="1" key="2">
    <citation type="journal article" date="2021" name="Microbiome">
        <title>Successional dynamics and alternative stable states in a saline activated sludge microbial community over 9 years.</title>
        <authorList>
            <person name="Wang Y."/>
            <person name="Ye J."/>
            <person name="Ju F."/>
            <person name="Liu L."/>
            <person name="Boyd J.A."/>
            <person name="Deng Y."/>
            <person name="Parks D.H."/>
            <person name="Jiang X."/>
            <person name="Yin X."/>
            <person name="Woodcroft B.J."/>
            <person name="Tyson G.W."/>
            <person name="Hugenholtz P."/>
            <person name="Polz M.F."/>
            <person name="Zhang T."/>
        </authorList>
    </citation>
    <scope>NUCLEOTIDE SEQUENCE</scope>
    <source>
        <strain evidence="1">HKST-UBA01</strain>
    </source>
</reference>
<dbReference type="AlphaFoldDB" id="A0A956M1S8"/>
<dbReference type="EMBL" id="JAGQHR010000428">
    <property type="protein sequence ID" value="MCA9728602.1"/>
    <property type="molecule type" value="Genomic_DNA"/>
</dbReference>